<evidence type="ECO:0000256" key="1">
    <source>
        <dbReference type="SAM" id="MobiDB-lite"/>
    </source>
</evidence>
<sequence>MSDPVEERAQAEKTSTDAAESSLRAEEQTQIRQMSGLKMTIRLSGKHETAKRKWMTQCTDEQMSPFLKKSKKSRHSFGQDSEPVLVGVKDKVSVDASDCEHSDSNVNTVKLTLFGSKRQGKGSPAFTINTGNIPSNNLFKKNGGEVLCQLQRGAEGN</sequence>
<evidence type="ECO:0000313" key="3">
    <source>
        <dbReference type="Proteomes" id="UP000438429"/>
    </source>
</evidence>
<dbReference type="Proteomes" id="UP000438429">
    <property type="component" value="Unassembled WGS sequence"/>
</dbReference>
<accession>A0A6A4T5W8</accession>
<gene>
    <name evidence="2" type="ORF">F2P81_007271</name>
</gene>
<reference evidence="2 3" key="1">
    <citation type="submission" date="2019-06" db="EMBL/GenBank/DDBJ databases">
        <title>Draft genomes of female and male turbot (Scophthalmus maximus).</title>
        <authorList>
            <person name="Xu H."/>
            <person name="Xu X.-W."/>
            <person name="Shao C."/>
            <person name="Chen S."/>
        </authorList>
    </citation>
    <scope>NUCLEOTIDE SEQUENCE [LARGE SCALE GENOMIC DNA]</scope>
    <source>
        <strain evidence="2">Ysfricsl-2016a</strain>
        <tissue evidence="2">Blood</tissue>
    </source>
</reference>
<protein>
    <submittedName>
        <fullName evidence="2">Uncharacterized protein</fullName>
    </submittedName>
</protein>
<name>A0A6A4T5W8_SCOMX</name>
<proteinExistence type="predicted"/>
<organism evidence="2 3">
    <name type="scientific">Scophthalmus maximus</name>
    <name type="common">Turbot</name>
    <name type="synonym">Psetta maxima</name>
    <dbReference type="NCBI Taxonomy" id="52904"/>
    <lineage>
        <taxon>Eukaryota</taxon>
        <taxon>Metazoa</taxon>
        <taxon>Chordata</taxon>
        <taxon>Craniata</taxon>
        <taxon>Vertebrata</taxon>
        <taxon>Euteleostomi</taxon>
        <taxon>Actinopterygii</taxon>
        <taxon>Neopterygii</taxon>
        <taxon>Teleostei</taxon>
        <taxon>Neoteleostei</taxon>
        <taxon>Acanthomorphata</taxon>
        <taxon>Carangaria</taxon>
        <taxon>Pleuronectiformes</taxon>
        <taxon>Pleuronectoidei</taxon>
        <taxon>Scophthalmidae</taxon>
        <taxon>Scophthalmus</taxon>
    </lineage>
</organism>
<evidence type="ECO:0000313" key="2">
    <source>
        <dbReference type="EMBL" id="KAF0041373.1"/>
    </source>
</evidence>
<dbReference type="AlphaFoldDB" id="A0A6A4T5W8"/>
<feature type="compositionally biased region" description="Basic and acidic residues" evidence="1">
    <location>
        <begin position="1"/>
        <end position="15"/>
    </location>
</feature>
<comment type="caution">
    <text evidence="2">The sequence shown here is derived from an EMBL/GenBank/DDBJ whole genome shotgun (WGS) entry which is preliminary data.</text>
</comment>
<feature type="region of interest" description="Disordered" evidence="1">
    <location>
        <begin position="1"/>
        <end position="54"/>
    </location>
</feature>
<dbReference type="EMBL" id="VEVO01000006">
    <property type="protein sequence ID" value="KAF0041373.1"/>
    <property type="molecule type" value="Genomic_DNA"/>
</dbReference>